<dbReference type="InterPro" id="IPR036396">
    <property type="entry name" value="Cyt_P450_sf"/>
</dbReference>
<comment type="similarity">
    <text evidence="2">Belongs to the cytochrome P450 family.</text>
</comment>
<keyword evidence="3 6" id="KW-0812">Transmembrane</keyword>
<evidence type="ECO:0000313" key="8">
    <source>
        <dbReference type="EMBL" id="NQV65593.1"/>
    </source>
</evidence>
<feature type="domain" description="ABC transmembrane type-1" evidence="7">
    <location>
        <begin position="239"/>
        <end position="373"/>
    </location>
</feature>
<dbReference type="Proteomes" id="UP000754644">
    <property type="component" value="Unassembled WGS sequence"/>
</dbReference>
<dbReference type="GO" id="GO:0005506">
    <property type="term" value="F:iron ion binding"/>
    <property type="evidence" value="ECO:0007669"/>
    <property type="project" value="InterPro"/>
</dbReference>
<gene>
    <name evidence="8" type="ORF">HQ497_09530</name>
</gene>
<reference evidence="8" key="1">
    <citation type="submission" date="2020-05" db="EMBL/GenBank/DDBJ databases">
        <title>Sulfur intermediates as new biogeochemical hubs in an aquatic model microbial ecosystem.</title>
        <authorList>
            <person name="Vigneron A."/>
        </authorList>
    </citation>
    <scope>NUCLEOTIDE SEQUENCE</scope>
    <source>
        <strain evidence="8">Bin.250</strain>
    </source>
</reference>
<evidence type="ECO:0000256" key="6">
    <source>
        <dbReference type="SAM" id="Phobius"/>
    </source>
</evidence>
<dbReference type="PRINTS" id="PR00359">
    <property type="entry name" value="BP450"/>
</dbReference>
<evidence type="ECO:0000256" key="2">
    <source>
        <dbReference type="ARBA" id="ARBA00010617"/>
    </source>
</evidence>
<keyword evidence="8" id="KW-0067">ATP-binding</keyword>
<dbReference type="InterPro" id="IPR002397">
    <property type="entry name" value="Cyt_P450_B"/>
</dbReference>
<dbReference type="SUPFAM" id="SSF52540">
    <property type="entry name" value="P-loop containing nucleoside triphosphate hydrolases"/>
    <property type="match status" value="1"/>
</dbReference>
<evidence type="ECO:0000256" key="1">
    <source>
        <dbReference type="ARBA" id="ARBA00004651"/>
    </source>
</evidence>
<dbReference type="SUPFAM" id="SSF48264">
    <property type="entry name" value="Cytochrome P450"/>
    <property type="match status" value="1"/>
</dbReference>
<dbReference type="SUPFAM" id="SSF90123">
    <property type="entry name" value="ABC transporter transmembrane region"/>
    <property type="match status" value="1"/>
</dbReference>
<comment type="caution">
    <text evidence="8">The sequence shown here is derived from an EMBL/GenBank/DDBJ whole genome shotgun (WGS) entry which is preliminary data.</text>
</comment>
<dbReference type="InterPro" id="IPR027417">
    <property type="entry name" value="P-loop_NTPase"/>
</dbReference>
<evidence type="ECO:0000256" key="4">
    <source>
        <dbReference type="ARBA" id="ARBA00022989"/>
    </source>
</evidence>
<evidence type="ECO:0000259" key="7">
    <source>
        <dbReference type="PROSITE" id="PS50929"/>
    </source>
</evidence>
<evidence type="ECO:0000313" key="9">
    <source>
        <dbReference type="Proteomes" id="UP000754644"/>
    </source>
</evidence>
<dbReference type="InterPro" id="IPR011527">
    <property type="entry name" value="ABC1_TM_dom"/>
</dbReference>
<dbReference type="GO" id="GO:0004497">
    <property type="term" value="F:monooxygenase activity"/>
    <property type="evidence" value="ECO:0007669"/>
    <property type="project" value="InterPro"/>
</dbReference>
<dbReference type="PANTHER" id="PTHR46696:SF6">
    <property type="entry name" value="P450, PUTATIVE (EUROFUNG)-RELATED"/>
    <property type="match status" value="1"/>
</dbReference>
<dbReference type="GO" id="GO:0005524">
    <property type="term" value="F:ATP binding"/>
    <property type="evidence" value="ECO:0007669"/>
    <property type="project" value="UniProtKB-KW"/>
</dbReference>
<feature type="transmembrane region" description="Helical" evidence="6">
    <location>
        <begin position="318"/>
        <end position="336"/>
    </location>
</feature>
<dbReference type="GO" id="GO:0005886">
    <property type="term" value="C:plasma membrane"/>
    <property type="evidence" value="ECO:0007669"/>
    <property type="project" value="UniProtKB-SubCell"/>
</dbReference>
<name>A0A973A9A9_9GAMM</name>
<feature type="transmembrane region" description="Helical" evidence="6">
    <location>
        <begin position="342"/>
        <end position="364"/>
    </location>
</feature>
<protein>
    <submittedName>
        <fullName evidence="8">ATP-binding cassette domain-containing protein</fullName>
    </submittedName>
</protein>
<proteinExistence type="inferred from homology"/>
<dbReference type="GO" id="GO:0020037">
    <property type="term" value="F:heme binding"/>
    <property type="evidence" value="ECO:0007669"/>
    <property type="project" value="InterPro"/>
</dbReference>
<dbReference type="AlphaFoldDB" id="A0A973A9A9"/>
<dbReference type="GO" id="GO:0140359">
    <property type="term" value="F:ABC-type transporter activity"/>
    <property type="evidence" value="ECO:0007669"/>
    <property type="project" value="InterPro"/>
</dbReference>
<keyword evidence="8" id="KW-0547">Nucleotide-binding</keyword>
<dbReference type="PROSITE" id="PS50929">
    <property type="entry name" value="ABC_TM1F"/>
    <property type="match status" value="1"/>
</dbReference>
<dbReference type="EMBL" id="JABMOJ010000353">
    <property type="protein sequence ID" value="NQV65593.1"/>
    <property type="molecule type" value="Genomic_DNA"/>
</dbReference>
<dbReference type="Pfam" id="PF00005">
    <property type="entry name" value="ABC_tran"/>
    <property type="match status" value="1"/>
</dbReference>
<dbReference type="PANTHER" id="PTHR46696">
    <property type="entry name" value="P450, PUTATIVE (EUROFUNG)-RELATED"/>
    <property type="match status" value="1"/>
</dbReference>
<feature type="non-terminal residue" evidence="8">
    <location>
        <position position="447"/>
    </location>
</feature>
<keyword evidence="4 6" id="KW-1133">Transmembrane helix</keyword>
<dbReference type="InterPro" id="IPR036640">
    <property type="entry name" value="ABC1_TM_sf"/>
</dbReference>
<evidence type="ECO:0000256" key="3">
    <source>
        <dbReference type="ARBA" id="ARBA00022692"/>
    </source>
</evidence>
<organism evidence="8 9">
    <name type="scientific">SAR86 cluster bacterium</name>
    <dbReference type="NCBI Taxonomy" id="2030880"/>
    <lineage>
        <taxon>Bacteria</taxon>
        <taxon>Pseudomonadati</taxon>
        <taxon>Pseudomonadota</taxon>
        <taxon>Gammaproteobacteria</taxon>
        <taxon>SAR86 cluster</taxon>
    </lineage>
</organism>
<evidence type="ECO:0000256" key="5">
    <source>
        <dbReference type="ARBA" id="ARBA00023136"/>
    </source>
</evidence>
<dbReference type="GO" id="GO:0016705">
    <property type="term" value="F:oxidoreductase activity, acting on paired donors, with incorporation or reduction of molecular oxygen"/>
    <property type="evidence" value="ECO:0007669"/>
    <property type="project" value="InterPro"/>
</dbReference>
<sequence>MTKSIRELESTWAGADPFEPSFKEDPYPALNHLRENAAVNLTPVGTYRVTRFDDIKNVFKDANTSMTLANGESPNFHPLDERGSFRDFVLNLDDDAHLRLRKLLYKSFNNRVVRRFEVAAVDIVEKTMMRALQQGGMDVIEDLAHLVPSQIVCRIMGVPDEDRELFSRWTAARTNAFFAKFLPAEIIASLVQAGNDMADYFDVMVKARRKDLKDDLISELIRAEEGGDRMLDGEIVVQAIGIIVALVSILQMRARGHLEQYLEDRSVAESSFVAIVGAIVPIRVGGAESRAMARWARLFAPQLTTLERRLVGLARSEPVLIAGPIVLNAVLVIAVVSGRGSFTASAFMGAYVAVAQLTIAMGLLAQNLTTLVELGPVLERVVPITSTAVERPGPTRSPGPLQGRIQLTDIVFGYDPDQPPLLNGVNITIEPGEFVAIVGPSGSGKST</sequence>
<comment type="subcellular location">
    <subcellularLocation>
        <location evidence="1">Cell membrane</location>
        <topology evidence="1">Multi-pass membrane protein</topology>
    </subcellularLocation>
</comment>
<dbReference type="InterPro" id="IPR003439">
    <property type="entry name" value="ABC_transporter-like_ATP-bd"/>
</dbReference>
<dbReference type="Gene3D" id="3.40.50.300">
    <property type="entry name" value="P-loop containing nucleotide triphosphate hydrolases"/>
    <property type="match status" value="1"/>
</dbReference>
<keyword evidence="5 6" id="KW-0472">Membrane</keyword>
<accession>A0A973A9A9</accession>
<dbReference type="GO" id="GO:0016887">
    <property type="term" value="F:ATP hydrolysis activity"/>
    <property type="evidence" value="ECO:0007669"/>
    <property type="project" value="InterPro"/>
</dbReference>
<dbReference type="Gene3D" id="1.10.630.10">
    <property type="entry name" value="Cytochrome P450"/>
    <property type="match status" value="1"/>
</dbReference>